<keyword evidence="6" id="KW-1185">Reference proteome</keyword>
<dbReference type="Gene3D" id="3.20.20.10">
    <property type="entry name" value="Alanine racemase"/>
    <property type="match status" value="1"/>
</dbReference>
<sequence length="356" mass="39269">MKKIFPCVEINIKKITHNTRVINEICKSKNIHVVGVSKVYCAKLPIAQAMLNGGIEIMGDSRIENLKKMEHLKCRKMLLRIPMESHASEVVRYADISLNSEINTIKVLSRAAKRVNKIHNVILMIDLGDLREGVLESETLENVKEIIKLPNIKLCGIGTNLTCYGGVIPDSDNLGRLVKLKEAIENSNNLSLPIVSGGNSSSLYAVLNDTIPSGINQLRIGEAIVLGRETAYGNKIPNCYSDSFILKGEIIEIKDKPSVPKGKIGMDAFGKTPSFIDKGIIKRAIIALGRQDIAPEGLNPVDNCIEILGGSSDHLILDISRCSNKYKIGDVVDFNMDYGCLLRTMTSPYVKKYYLD</sequence>
<name>A0ABS1TAT7_9CLOT</name>
<dbReference type="PANTHER" id="PTHR30511:SF3">
    <property type="entry name" value="LYSINE RACEMASE"/>
    <property type="match status" value="1"/>
</dbReference>
<reference evidence="5 6" key="1">
    <citation type="submission" date="2021-01" db="EMBL/GenBank/DDBJ databases">
        <title>Genome public.</title>
        <authorList>
            <person name="Liu C."/>
            <person name="Sun Q."/>
        </authorList>
    </citation>
    <scope>NUCLEOTIDE SEQUENCE [LARGE SCALE GENOMIC DNA]</scope>
    <source>
        <strain evidence="5 6">YIM B02515</strain>
    </source>
</reference>
<proteinExistence type="predicted"/>
<dbReference type="CDD" id="cd06815">
    <property type="entry name" value="PLPDE_III_AR_like_1"/>
    <property type="match status" value="1"/>
</dbReference>
<dbReference type="NCBIfam" id="NF040742">
    <property type="entry name" value="racem_Orr"/>
    <property type="match status" value="1"/>
</dbReference>
<comment type="caution">
    <text evidence="5">The sequence shown here is derived from an EMBL/GenBank/DDBJ whole genome shotgun (WGS) entry which is preliminary data.</text>
</comment>
<feature type="domain" description="Alanine racemase N-terminal" evidence="4">
    <location>
        <begin position="10"/>
        <end position="225"/>
    </location>
</feature>
<dbReference type="InterPro" id="IPR029066">
    <property type="entry name" value="PLP-binding_barrel"/>
</dbReference>
<accession>A0ABS1TAT7</accession>
<evidence type="ECO:0000256" key="1">
    <source>
        <dbReference type="ARBA" id="ARBA00001933"/>
    </source>
</evidence>
<evidence type="ECO:0000313" key="6">
    <source>
        <dbReference type="Proteomes" id="UP000632377"/>
    </source>
</evidence>
<evidence type="ECO:0000256" key="3">
    <source>
        <dbReference type="ARBA" id="ARBA00023235"/>
    </source>
</evidence>
<evidence type="ECO:0000313" key="5">
    <source>
        <dbReference type="EMBL" id="MBL4935123.1"/>
    </source>
</evidence>
<evidence type="ECO:0000256" key="2">
    <source>
        <dbReference type="ARBA" id="ARBA00022898"/>
    </source>
</evidence>
<dbReference type="SUPFAM" id="SSF51419">
    <property type="entry name" value="PLP-binding barrel"/>
    <property type="match status" value="1"/>
</dbReference>
<protein>
    <submittedName>
        <fullName evidence="5">Alanine/ornithine racemase family PLP-dependent enzyme</fullName>
    </submittedName>
</protein>
<comment type="cofactor">
    <cofactor evidence="1">
        <name>pyridoxal 5'-phosphate</name>
        <dbReference type="ChEBI" id="CHEBI:597326"/>
    </cofactor>
</comment>
<keyword evidence="2" id="KW-0663">Pyridoxal phosphate</keyword>
<dbReference type="InterPro" id="IPR000821">
    <property type="entry name" value="Ala_racemase"/>
</dbReference>
<evidence type="ECO:0000259" key="4">
    <source>
        <dbReference type="Pfam" id="PF01168"/>
    </source>
</evidence>
<keyword evidence="3" id="KW-0413">Isomerase</keyword>
<dbReference type="InterPro" id="IPR001608">
    <property type="entry name" value="Ala_racemase_N"/>
</dbReference>
<gene>
    <name evidence="5" type="ORF">JK636_05060</name>
</gene>
<dbReference type="RefSeq" id="WP_202747738.1">
    <property type="nucleotide sequence ID" value="NZ_JAESWC010000002.1"/>
</dbReference>
<dbReference type="Pfam" id="PF01168">
    <property type="entry name" value="Ala_racemase_N"/>
    <property type="match status" value="1"/>
</dbReference>
<dbReference type="Proteomes" id="UP000632377">
    <property type="component" value="Unassembled WGS sequence"/>
</dbReference>
<organism evidence="5 6">
    <name type="scientific">Clostridium rhizosphaerae</name>
    <dbReference type="NCBI Taxonomy" id="2803861"/>
    <lineage>
        <taxon>Bacteria</taxon>
        <taxon>Bacillati</taxon>
        <taxon>Bacillota</taxon>
        <taxon>Clostridia</taxon>
        <taxon>Eubacteriales</taxon>
        <taxon>Clostridiaceae</taxon>
        <taxon>Clostridium</taxon>
    </lineage>
</organism>
<dbReference type="PANTHER" id="PTHR30511">
    <property type="entry name" value="ALANINE RACEMASE"/>
    <property type="match status" value="1"/>
</dbReference>
<dbReference type="EMBL" id="JAESWC010000002">
    <property type="protein sequence ID" value="MBL4935123.1"/>
    <property type="molecule type" value="Genomic_DNA"/>
</dbReference>